<sequence>MKKVTIEKFVQGTLDESFTVPVAFIRTLNALLPHFALQSLNEKGFNLEQIMTAHKQNTTYQAETEVNEKGIDKKVVIQLK</sequence>
<name>A0A495RIW5_9GAMM</name>
<evidence type="ECO:0000313" key="1">
    <source>
        <dbReference type="EMBL" id="RKS87385.1"/>
    </source>
</evidence>
<keyword evidence="2" id="KW-1185">Reference proteome</keyword>
<dbReference type="Proteomes" id="UP000278542">
    <property type="component" value="Unassembled WGS sequence"/>
</dbReference>
<dbReference type="AlphaFoldDB" id="A0A495RIW5"/>
<organism evidence="1 2">
    <name type="scientific">Orbus hercynius</name>
    <dbReference type="NCBI Taxonomy" id="593135"/>
    <lineage>
        <taxon>Bacteria</taxon>
        <taxon>Pseudomonadati</taxon>
        <taxon>Pseudomonadota</taxon>
        <taxon>Gammaproteobacteria</taxon>
        <taxon>Orbales</taxon>
        <taxon>Orbaceae</taxon>
        <taxon>Orbus</taxon>
    </lineage>
</organism>
<comment type="caution">
    <text evidence="1">The sequence shown here is derived from an EMBL/GenBank/DDBJ whole genome shotgun (WGS) entry which is preliminary data.</text>
</comment>
<evidence type="ECO:0000313" key="2">
    <source>
        <dbReference type="Proteomes" id="UP000278542"/>
    </source>
</evidence>
<accession>A0A495RIW5</accession>
<dbReference type="EMBL" id="RBWY01000001">
    <property type="protein sequence ID" value="RKS87385.1"/>
    <property type="molecule type" value="Genomic_DNA"/>
</dbReference>
<dbReference type="RefSeq" id="WP_121144281.1">
    <property type="nucleotide sequence ID" value="NZ_RBWY01000001.1"/>
</dbReference>
<proteinExistence type="predicted"/>
<reference evidence="1 2" key="1">
    <citation type="submission" date="2018-10" db="EMBL/GenBank/DDBJ databases">
        <title>Genomic Encyclopedia of Type Strains, Phase IV (KMG-IV): sequencing the most valuable type-strain genomes for metagenomic binning, comparative biology and taxonomic classification.</title>
        <authorList>
            <person name="Goeker M."/>
        </authorList>
    </citation>
    <scope>NUCLEOTIDE SEQUENCE [LARGE SCALE GENOMIC DNA]</scope>
    <source>
        <strain evidence="1 2">DSM 22228</strain>
    </source>
</reference>
<gene>
    <name evidence="1" type="ORF">DES39_0609</name>
</gene>
<protein>
    <submittedName>
        <fullName evidence="1">Uncharacterized protein</fullName>
    </submittedName>
</protein>
<dbReference type="OrthoDB" id="6638304at2"/>